<comment type="caution">
    <text evidence="2">The sequence shown here is derived from an EMBL/GenBank/DDBJ whole genome shotgun (WGS) entry which is preliminary data.</text>
</comment>
<evidence type="ECO:0000313" key="2">
    <source>
        <dbReference type="EMBL" id="MBO0340603.1"/>
    </source>
</evidence>
<sequence length="266" mass="31488">MIKFFRRIRQNLISEGKMGKYLKYAIGEIVLVVVGILIALQINNWNERRKAKIVENNFFEDVIQDMEKDLDRLEYYELFHTKRAEYLDTLLTYLRNPQKTMGIDKFQQYVEPLYYSATPTSYSTSFESAKASGTFKDMEAKNLIKELSQYYIDFAQIESDFASITRYVEDKFEPIMYNFPEGKMNQNTGNLVINEENTQAFYKKIASIKDNRDMTIDYKLILRTPRMENYLIGDMGRTSNVIGRIKARQEKLKTLMQKIEQRDQTF</sequence>
<dbReference type="Proteomes" id="UP000664807">
    <property type="component" value="Unassembled WGS sequence"/>
</dbReference>
<accession>A0ABS3FBR5</accession>
<protein>
    <submittedName>
        <fullName evidence="2">Uncharacterized protein</fullName>
    </submittedName>
</protein>
<proteinExistence type="predicted"/>
<gene>
    <name evidence="2" type="ORF">J0654_03055</name>
</gene>
<organism evidence="2 3">
    <name type="scientific">Flagellimonas profundi</name>
    <dbReference type="NCBI Taxonomy" id="2915620"/>
    <lineage>
        <taxon>Bacteria</taxon>
        <taxon>Pseudomonadati</taxon>
        <taxon>Bacteroidota</taxon>
        <taxon>Flavobacteriia</taxon>
        <taxon>Flavobacteriales</taxon>
        <taxon>Flavobacteriaceae</taxon>
        <taxon>Flagellimonas</taxon>
    </lineage>
</organism>
<evidence type="ECO:0000313" key="3">
    <source>
        <dbReference type="Proteomes" id="UP000664807"/>
    </source>
</evidence>
<keyword evidence="1" id="KW-0472">Membrane</keyword>
<dbReference type="Pfam" id="PF19578">
    <property type="entry name" value="DUF6090"/>
    <property type="match status" value="1"/>
</dbReference>
<dbReference type="RefSeq" id="WP_207026293.1">
    <property type="nucleotide sequence ID" value="NZ_JAFLNM010000001.1"/>
</dbReference>
<dbReference type="EMBL" id="JAFLNM010000001">
    <property type="protein sequence ID" value="MBO0340603.1"/>
    <property type="molecule type" value="Genomic_DNA"/>
</dbReference>
<dbReference type="InterPro" id="IPR045749">
    <property type="entry name" value="DUF6090"/>
</dbReference>
<keyword evidence="1" id="KW-1133">Transmembrane helix</keyword>
<reference evidence="2 3" key="1">
    <citation type="submission" date="2021-03" db="EMBL/GenBank/DDBJ databases">
        <title>Muricauda lutimaris sp. nov. and Muricauda ruestringensis sp. nov, two marine members of the Flavobacteriaceae isolated from deep sea sediments of Western Pacific.</title>
        <authorList>
            <person name="Zhao S."/>
            <person name="Liu R."/>
        </authorList>
    </citation>
    <scope>NUCLEOTIDE SEQUENCE [LARGE SCALE GENOMIC DNA]</scope>
    <source>
        <strain evidence="2 3">BC31-3-A3</strain>
    </source>
</reference>
<keyword evidence="1" id="KW-0812">Transmembrane</keyword>
<name>A0ABS3FBR5_9FLAO</name>
<evidence type="ECO:0000256" key="1">
    <source>
        <dbReference type="SAM" id="Phobius"/>
    </source>
</evidence>
<feature type="transmembrane region" description="Helical" evidence="1">
    <location>
        <begin position="21"/>
        <end position="42"/>
    </location>
</feature>
<keyword evidence="3" id="KW-1185">Reference proteome</keyword>